<dbReference type="EMBL" id="JYFE01000017">
    <property type="protein sequence ID" value="KIT17551.1"/>
    <property type="molecule type" value="Genomic_DNA"/>
</dbReference>
<dbReference type="PATRIC" id="fig|935700.4.peg.781"/>
<name>A0A0D1EKK0_9RHOB</name>
<reference evidence="1 2" key="1">
    <citation type="submission" date="2015-02" db="EMBL/GenBank/DDBJ databases">
        <title>Genome Sequence of Jannaschia aquimarina DSM28248, a member of the Roseobacter clade.</title>
        <authorList>
            <person name="Voget S."/>
            <person name="Daniel R."/>
        </authorList>
    </citation>
    <scope>NUCLEOTIDE SEQUENCE [LARGE SCALE GENOMIC DNA]</scope>
    <source>
        <strain evidence="1 2">GSW-M26</strain>
    </source>
</reference>
<protein>
    <submittedName>
        <fullName evidence="1">Uncharacterized protein</fullName>
    </submittedName>
</protein>
<proteinExistence type="predicted"/>
<evidence type="ECO:0000313" key="1">
    <source>
        <dbReference type="EMBL" id="KIT17551.1"/>
    </source>
</evidence>
<sequence length="142" mass="15836">MQAVRALHTDPTGDSPPDLLVLLRRAALECRASARLDTARACALFDPESKADEIARLLARALPQAMHVRPRFHATEASARSFDERWILAIADAIARRDIDSERFLLSRRTTPLGGTAISLLMRGFLDRLPREAHRRSELAVS</sequence>
<comment type="caution">
    <text evidence="1">The sequence shown here is derived from an EMBL/GenBank/DDBJ whole genome shotgun (WGS) entry which is preliminary data.</text>
</comment>
<keyword evidence="2" id="KW-1185">Reference proteome</keyword>
<dbReference type="AlphaFoldDB" id="A0A0D1EKK0"/>
<dbReference type="RefSeq" id="WP_043917583.1">
    <property type="nucleotide sequence ID" value="NZ_FZPF01000002.1"/>
</dbReference>
<organism evidence="1 2">
    <name type="scientific">Jannaschia aquimarina</name>
    <dbReference type="NCBI Taxonomy" id="935700"/>
    <lineage>
        <taxon>Bacteria</taxon>
        <taxon>Pseudomonadati</taxon>
        <taxon>Pseudomonadota</taxon>
        <taxon>Alphaproteobacteria</taxon>
        <taxon>Rhodobacterales</taxon>
        <taxon>Roseobacteraceae</taxon>
        <taxon>Jannaschia</taxon>
    </lineage>
</organism>
<dbReference type="Proteomes" id="UP000032232">
    <property type="component" value="Unassembled WGS sequence"/>
</dbReference>
<evidence type="ECO:0000313" key="2">
    <source>
        <dbReference type="Proteomes" id="UP000032232"/>
    </source>
</evidence>
<gene>
    <name evidence="1" type="ORF">jaqu_07400</name>
</gene>
<accession>A0A0D1EKK0</accession>